<protein>
    <submittedName>
        <fullName evidence="1">Lipoprotein</fullName>
    </submittedName>
</protein>
<keyword evidence="1" id="KW-0449">Lipoprotein</keyword>
<organism evidence="1">
    <name type="scientific">Pseudenhygromyxa salsuginis</name>
    <dbReference type="NCBI Taxonomy" id="442868"/>
    <lineage>
        <taxon>Bacteria</taxon>
        <taxon>Pseudomonadati</taxon>
        <taxon>Myxococcota</taxon>
        <taxon>Polyangia</taxon>
        <taxon>Nannocystales</taxon>
        <taxon>Nannocystaceae</taxon>
        <taxon>Pseudenhygromyxa</taxon>
    </lineage>
</organism>
<proteinExistence type="predicted"/>
<dbReference type="AlphaFoldDB" id="A0A3Q8I547"/>
<name>A0A3Q8I547_9BACT</name>
<dbReference type="EMBL" id="MH908882">
    <property type="protein sequence ID" value="AYM52694.1"/>
    <property type="molecule type" value="Genomic_DNA"/>
</dbReference>
<accession>A0A3Q8I547</accession>
<reference evidence="1" key="1">
    <citation type="journal article" date="2018" name="J. Ind. Microbiol. Biotechnol.">
        <title>Genome mining reveals uncommon alkylpyrones as type III PKS products from myxobacteria.</title>
        <authorList>
            <person name="Hug J.J."/>
            <person name="Panter F."/>
            <person name="Krug D."/>
            <person name="Muller R."/>
        </authorList>
    </citation>
    <scope>NUCLEOTIDE SEQUENCE</scope>
    <source>
        <strain evidence="1">MNa10638</strain>
    </source>
</reference>
<sequence>MTSSDNYYANGDGCTGLGDLVTQTGGLESSMCVGTPFTSGKRYMDETEIDLTAKFKCVAELGIGGSDDEKVAGAVLGALAPANNDPGACNDGFSRLDSLLVIVIVTDEDDVPEPYMCDPDDPFGPNPCDTTGSGGTPQEWYEAVVAYKANIPENVVVLSLLGQSLDNGCGAVVASKLIGFTNRFGDNGFTGDVCAGSYDAFFTAALPVVDTACENYVPVP</sequence>
<evidence type="ECO:0000313" key="1">
    <source>
        <dbReference type="EMBL" id="AYM52694.1"/>
    </source>
</evidence>